<gene>
    <name evidence="2" type="ORF">BCV71DRAFT_289900</name>
</gene>
<dbReference type="Proteomes" id="UP000242381">
    <property type="component" value="Unassembled WGS sequence"/>
</dbReference>
<protein>
    <submittedName>
        <fullName evidence="2">Uncharacterized protein</fullName>
    </submittedName>
</protein>
<dbReference type="VEuPathDB" id="FungiDB:BCV72DRAFT_7930"/>
<dbReference type="AlphaFoldDB" id="A0A1X0S6G2"/>
<proteinExistence type="predicted"/>
<organism evidence="2 3">
    <name type="scientific">Rhizopus microsporus</name>
    <dbReference type="NCBI Taxonomy" id="58291"/>
    <lineage>
        <taxon>Eukaryota</taxon>
        <taxon>Fungi</taxon>
        <taxon>Fungi incertae sedis</taxon>
        <taxon>Mucoromycota</taxon>
        <taxon>Mucoromycotina</taxon>
        <taxon>Mucoromycetes</taxon>
        <taxon>Mucorales</taxon>
        <taxon>Mucorineae</taxon>
        <taxon>Rhizopodaceae</taxon>
        <taxon>Rhizopus</taxon>
    </lineage>
</organism>
<name>A0A1X0S6G2_RHIZD</name>
<keyword evidence="1" id="KW-0732">Signal</keyword>
<feature type="signal peptide" evidence="1">
    <location>
        <begin position="1"/>
        <end position="22"/>
    </location>
</feature>
<reference evidence="2 3" key="1">
    <citation type="journal article" date="2016" name="Proc. Natl. Acad. Sci. U.S.A.">
        <title>Lipid metabolic changes in an early divergent fungus govern the establishment of a mutualistic symbiosis with endobacteria.</title>
        <authorList>
            <person name="Lastovetsky O.A."/>
            <person name="Gaspar M.L."/>
            <person name="Mondo S.J."/>
            <person name="LaButti K.M."/>
            <person name="Sandor L."/>
            <person name="Grigoriev I.V."/>
            <person name="Henry S.A."/>
            <person name="Pawlowska T.E."/>
        </authorList>
    </citation>
    <scope>NUCLEOTIDE SEQUENCE [LARGE SCALE GENOMIC DNA]</scope>
    <source>
        <strain evidence="2 3">ATCC 11559</strain>
    </source>
</reference>
<evidence type="ECO:0000256" key="1">
    <source>
        <dbReference type="SAM" id="SignalP"/>
    </source>
</evidence>
<sequence>MKPNCALIYLACLISFISTIYTIPIQQTSFQSNIQQHISTNDQSYPVIDQLEKHYVQIVSRVIDKTLDDLLENVPETFLTIHELQSLGKEYCQTSLFEFIQIIENELIKMKADLIAAIYPLLQTKQDINAALIERINTKDLAYDIIHQLYATDLSVLDRIIYTLSSRLFRLKQHHEANEALALRAWLSSWLMDIELALNQTIVTP</sequence>
<dbReference type="EMBL" id="KV921303">
    <property type="protein sequence ID" value="ORE19844.1"/>
    <property type="molecule type" value="Genomic_DNA"/>
</dbReference>
<evidence type="ECO:0000313" key="2">
    <source>
        <dbReference type="EMBL" id="ORE19844.1"/>
    </source>
</evidence>
<dbReference type="OMA" id="EHELTHH"/>
<accession>A0A1X0S6G2</accession>
<evidence type="ECO:0000313" key="3">
    <source>
        <dbReference type="Proteomes" id="UP000242381"/>
    </source>
</evidence>
<feature type="chain" id="PRO_5012846217" evidence="1">
    <location>
        <begin position="23"/>
        <end position="205"/>
    </location>
</feature>